<dbReference type="InterPro" id="IPR050360">
    <property type="entry name" value="MFS_Sugar_Transporters"/>
</dbReference>
<dbReference type="InterPro" id="IPR005828">
    <property type="entry name" value="MFS_sugar_transport-like"/>
</dbReference>
<dbReference type="GO" id="GO:0005351">
    <property type="term" value="F:carbohydrate:proton symporter activity"/>
    <property type="evidence" value="ECO:0007669"/>
    <property type="project" value="TreeGrafter"/>
</dbReference>
<feature type="transmembrane region" description="Helical" evidence="6">
    <location>
        <begin position="117"/>
        <end position="135"/>
    </location>
</feature>
<dbReference type="STRING" id="2316362.A0A4Q2DHM3"/>
<keyword evidence="3 6" id="KW-1133">Transmembrane helix</keyword>
<evidence type="ECO:0008006" key="9">
    <source>
        <dbReference type="Google" id="ProtNLM"/>
    </source>
</evidence>
<feature type="region of interest" description="Disordered" evidence="5">
    <location>
        <begin position="278"/>
        <end position="298"/>
    </location>
</feature>
<evidence type="ECO:0000256" key="5">
    <source>
        <dbReference type="SAM" id="MobiDB-lite"/>
    </source>
</evidence>
<dbReference type="Proteomes" id="UP000290288">
    <property type="component" value="Unassembled WGS sequence"/>
</dbReference>
<comment type="subcellular location">
    <subcellularLocation>
        <location evidence="1">Membrane</location>
        <topology evidence="1">Multi-pass membrane protein</topology>
    </subcellularLocation>
</comment>
<organism evidence="7 8">
    <name type="scientific">Candolleomyces aberdarensis</name>
    <dbReference type="NCBI Taxonomy" id="2316362"/>
    <lineage>
        <taxon>Eukaryota</taxon>
        <taxon>Fungi</taxon>
        <taxon>Dikarya</taxon>
        <taxon>Basidiomycota</taxon>
        <taxon>Agaricomycotina</taxon>
        <taxon>Agaricomycetes</taxon>
        <taxon>Agaricomycetidae</taxon>
        <taxon>Agaricales</taxon>
        <taxon>Agaricineae</taxon>
        <taxon>Psathyrellaceae</taxon>
        <taxon>Candolleomyces</taxon>
    </lineage>
</organism>
<dbReference type="GO" id="GO:0016020">
    <property type="term" value="C:membrane"/>
    <property type="evidence" value="ECO:0007669"/>
    <property type="project" value="UniProtKB-SubCell"/>
</dbReference>
<proteinExistence type="predicted"/>
<dbReference type="PANTHER" id="PTHR48022">
    <property type="entry name" value="PLASTIDIC GLUCOSE TRANSPORTER 4"/>
    <property type="match status" value="1"/>
</dbReference>
<evidence type="ECO:0000256" key="1">
    <source>
        <dbReference type="ARBA" id="ARBA00004141"/>
    </source>
</evidence>
<dbReference type="OrthoDB" id="6133115at2759"/>
<dbReference type="EMBL" id="SDEE01000294">
    <property type="protein sequence ID" value="RXW18045.1"/>
    <property type="molecule type" value="Genomic_DNA"/>
</dbReference>
<accession>A0A4Q2DHM3</accession>
<name>A0A4Q2DHM3_9AGAR</name>
<evidence type="ECO:0000256" key="3">
    <source>
        <dbReference type="ARBA" id="ARBA00022989"/>
    </source>
</evidence>
<keyword evidence="2 6" id="KW-0812">Transmembrane</keyword>
<evidence type="ECO:0000256" key="2">
    <source>
        <dbReference type="ARBA" id="ARBA00022692"/>
    </source>
</evidence>
<dbReference type="InterPro" id="IPR036259">
    <property type="entry name" value="MFS_trans_sf"/>
</dbReference>
<gene>
    <name evidence="7" type="ORF">EST38_g7809</name>
</gene>
<keyword evidence="8" id="KW-1185">Reference proteome</keyword>
<comment type="caution">
    <text evidence="7">The sequence shown here is derived from an EMBL/GenBank/DDBJ whole genome shotgun (WGS) entry which is preliminary data.</text>
</comment>
<feature type="transmembrane region" description="Helical" evidence="6">
    <location>
        <begin position="150"/>
        <end position="173"/>
    </location>
</feature>
<sequence>MIEAVRYPTEGVDFLFRNLKLPRKVDTFCNILQARLAPTLQRELTSHAQPLGYRLAFESDTYQLKSALQYFLARILDNVSVTDNPTKNLVNLANTCWGFLNATALALTVSRFKRRSAYLLCASSLLLTSTGWTIVSGRYAISGDQGSSRVIAFIFLYSPAYNVGYNALTYTFLVELFPFHIRAKGITIFQSFGRLAGILNTFVDPIGIAEAAMSFLAYEVVFIYFLFPETSGRSLEELAFLYEEDEAKKQRELVAQDLQEGLIGAHLRQTLFPLPHSLSPCPPVTTSRRDSTEPSGRS</sequence>
<dbReference type="SUPFAM" id="SSF103473">
    <property type="entry name" value="MFS general substrate transporter"/>
    <property type="match status" value="1"/>
</dbReference>
<dbReference type="Gene3D" id="1.20.1250.20">
    <property type="entry name" value="MFS general substrate transporter like domains"/>
    <property type="match status" value="1"/>
</dbReference>
<keyword evidence="4 6" id="KW-0472">Membrane</keyword>
<dbReference type="PANTHER" id="PTHR48022:SF29">
    <property type="entry name" value="SUGAR TRANSPORTER, PUTATIVE (AFU_ORTHOLOGUE AFUA_6G14500)-RELATED"/>
    <property type="match status" value="1"/>
</dbReference>
<evidence type="ECO:0000256" key="4">
    <source>
        <dbReference type="ARBA" id="ARBA00023136"/>
    </source>
</evidence>
<reference evidence="7 8" key="1">
    <citation type="submission" date="2019-01" db="EMBL/GenBank/DDBJ databases">
        <title>Draft genome sequence of Psathyrella aberdarensis IHI B618.</title>
        <authorList>
            <person name="Buettner E."/>
            <person name="Kellner H."/>
        </authorList>
    </citation>
    <scope>NUCLEOTIDE SEQUENCE [LARGE SCALE GENOMIC DNA]</scope>
    <source>
        <strain evidence="7 8">IHI B618</strain>
    </source>
</reference>
<dbReference type="AlphaFoldDB" id="A0A4Q2DHM3"/>
<evidence type="ECO:0000256" key="6">
    <source>
        <dbReference type="SAM" id="Phobius"/>
    </source>
</evidence>
<evidence type="ECO:0000313" key="8">
    <source>
        <dbReference type="Proteomes" id="UP000290288"/>
    </source>
</evidence>
<dbReference type="Pfam" id="PF00083">
    <property type="entry name" value="Sugar_tr"/>
    <property type="match status" value="1"/>
</dbReference>
<evidence type="ECO:0000313" key="7">
    <source>
        <dbReference type="EMBL" id="RXW18045.1"/>
    </source>
</evidence>
<protein>
    <recommendedName>
        <fullName evidence="9">Sugar transporter</fullName>
    </recommendedName>
</protein>